<dbReference type="PANTHER" id="PTHR10000:SF8">
    <property type="entry name" value="HAD SUPERFAMILY HYDROLASE-LIKE, TYPE 3"/>
    <property type="match status" value="1"/>
</dbReference>
<gene>
    <name evidence="4" type="ORF">NA8A_16241</name>
</gene>
<dbReference type="NCBIfam" id="TIGR01486">
    <property type="entry name" value="HAD-SF-IIB-MPGP"/>
    <property type="match status" value="1"/>
</dbReference>
<dbReference type="Pfam" id="PF08282">
    <property type="entry name" value="Hydrolase_3"/>
    <property type="match status" value="1"/>
</dbReference>
<dbReference type="GO" id="GO:0050531">
    <property type="term" value="F:mannosyl-3-phosphoglycerate phosphatase activity"/>
    <property type="evidence" value="ECO:0007669"/>
    <property type="project" value="UniProtKB-EC"/>
</dbReference>
<dbReference type="GO" id="GO:0005829">
    <property type="term" value="C:cytosol"/>
    <property type="evidence" value="ECO:0007669"/>
    <property type="project" value="TreeGrafter"/>
</dbReference>
<dbReference type="SFLD" id="SFLDG01140">
    <property type="entry name" value="C2.B:_Phosphomannomutase_and_P"/>
    <property type="match status" value="1"/>
</dbReference>
<dbReference type="SFLD" id="SFLDG01142">
    <property type="entry name" value="C2.B.2:_Mannosyl-3-phosphoglyc"/>
    <property type="match status" value="1"/>
</dbReference>
<dbReference type="PANTHER" id="PTHR10000">
    <property type="entry name" value="PHOSPHOSERINE PHOSPHATASE"/>
    <property type="match status" value="1"/>
</dbReference>
<dbReference type="InterPro" id="IPR006381">
    <property type="entry name" value="HAD-SF-IIB-MPGP"/>
</dbReference>
<dbReference type="GO" id="GO:0000287">
    <property type="term" value="F:magnesium ion binding"/>
    <property type="evidence" value="ECO:0007669"/>
    <property type="project" value="TreeGrafter"/>
</dbReference>
<dbReference type="InterPro" id="IPR023214">
    <property type="entry name" value="HAD_sf"/>
</dbReference>
<dbReference type="InterPro" id="IPR006379">
    <property type="entry name" value="HAD-SF_hydro_IIB"/>
</dbReference>
<evidence type="ECO:0000256" key="3">
    <source>
        <dbReference type="ARBA" id="ARBA00022842"/>
    </source>
</evidence>
<dbReference type="eggNOG" id="COG3769">
    <property type="taxonomic scope" value="Bacteria"/>
</dbReference>
<dbReference type="NCBIfam" id="TIGR01484">
    <property type="entry name" value="HAD-SF-IIB"/>
    <property type="match status" value="1"/>
</dbReference>
<dbReference type="EMBL" id="AMSI01000011">
    <property type="protein sequence ID" value="EKF41418.1"/>
    <property type="molecule type" value="Genomic_DNA"/>
</dbReference>
<reference evidence="4 5" key="1">
    <citation type="journal article" date="2012" name="J. Bacteriol.">
        <title>Genome Sequence of Nitratireductor indicus Type Strain C115.</title>
        <authorList>
            <person name="Lai Q."/>
            <person name="Li G."/>
            <person name="Yu Z."/>
            <person name="Shao Z."/>
        </authorList>
    </citation>
    <scope>NUCLEOTIDE SEQUENCE [LARGE SCALE GENOMIC DNA]</scope>
    <source>
        <strain evidence="4 5">C115</strain>
    </source>
</reference>
<comment type="caution">
    <text evidence="4">The sequence shown here is derived from an EMBL/GenBank/DDBJ whole genome shotgun (WGS) entry which is preliminary data.</text>
</comment>
<organism evidence="4 5">
    <name type="scientific">Nitratireductor indicus C115</name>
    <dbReference type="NCBI Taxonomy" id="1231190"/>
    <lineage>
        <taxon>Bacteria</taxon>
        <taxon>Pseudomonadati</taxon>
        <taxon>Pseudomonadota</taxon>
        <taxon>Alphaproteobacteria</taxon>
        <taxon>Hyphomicrobiales</taxon>
        <taxon>Phyllobacteriaceae</taxon>
        <taxon>Nitratireductor</taxon>
    </lineage>
</organism>
<sequence>MTGPTRLLVFSDLDGTLLDHDTYGFENARPALRLLKERGHRLVLASSKTAAEMAPIREAAGFEHCEAIIENGAGILPPLKMELFASSGGTEHDRLCRALAALPAGLRACFTGFSDWSVEEVARRTGLSQDAAALAKKRMFSEPGIWRGSESDFEDFRAILGKNSIFVQQGGRFSTLSFGGTKGARLADLAEHYRRVDGASSLTVALGDAPNDRDMLARADIAIVIPNPAHAGLAGFTRPEGKQLRWAQKTGAAGWNEEVLRLLDKIEKREDRSHV</sequence>
<dbReference type="SFLD" id="SFLDS00003">
    <property type="entry name" value="Haloacid_Dehalogenase"/>
    <property type="match status" value="1"/>
</dbReference>
<dbReference type="OrthoDB" id="193379at2"/>
<keyword evidence="1" id="KW-0479">Metal-binding</keyword>
<dbReference type="RefSeq" id="WP_009451438.1">
    <property type="nucleotide sequence ID" value="NZ_AMSI01000011.1"/>
</dbReference>
<accession>K2N1Q9</accession>
<dbReference type="Gene3D" id="3.40.50.1000">
    <property type="entry name" value="HAD superfamily/HAD-like"/>
    <property type="match status" value="1"/>
</dbReference>
<dbReference type="AlphaFoldDB" id="K2N1Q9"/>
<evidence type="ECO:0000313" key="4">
    <source>
        <dbReference type="EMBL" id="EKF41418.1"/>
    </source>
</evidence>
<proteinExistence type="predicted"/>
<dbReference type="SUPFAM" id="SSF56784">
    <property type="entry name" value="HAD-like"/>
    <property type="match status" value="1"/>
</dbReference>
<evidence type="ECO:0000256" key="1">
    <source>
        <dbReference type="ARBA" id="ARBA00022723"/>
    </source>
</evidence>
<dbReference type="GO" id="GO:0051479">
    <property type="term" value="P:mannosylglycerate biosynthetic process"/>
    <property type="evidence" value="ECO:0007669"/>
    <property type="project" value="InterPro"/>
</dbReference>
<dbReference type="EC" id="3.1.3.70" evidence="4"/>
<keyword evidence="3" id="KW-0460">Magnesium</keyword>
<name>K2N1Q9_9HYPH</name>
<dbReference type="PATRIC" id="fig|1231190.3.peg.3360"/>
<dbReference type="Gene3D" id="3.30.980.20">
    <property type="entry name" value="Putative mannosyl-3-phosphoglycerate phosphatase, domain 2"/>
    <property type="match status" value="1"/>
</dbReference>
<evidence type="ECO:0000256" key="2">
    <source>
        <dbReference type="ARBA" id="ARBA00022801"/>
    </source>
</evidence>
<dbReference type="Proteomes" id="UP000007374">
    <property type="component" value="Unassembled WGS sequence"/>
</dbReference>
<protein>
    <submittedName>
        <fullName evidence="4">Mannosyl-3-phosphoglycerate phosphatase</fullName>
        <ecNumber evidence="4">3.1.3.70</ecNumber>
    </submittedName>
</protein>
<dbReference type="InterPro" id="IPR036412">
    <property type="entry name" value="HAD-like_sf"/>
</dbReference>
<evidence type="ECO:0000313" key="5">
    <source>
        <dbReference type="Proteomes" id="UP000007374"/>
    </source>
</evidence>
<keyword evidence="2 4" id="KW-0378">Hydrolase</keyword>
<dbReference type="STRING" id="721133.SAMN05216176_11160"/>
<keyword evidence="5" id="KW-1185">Reference proteome</keyword>